<accession>A0AAD4M8X5</accession>
<protein>
    <submittedName>
        <fullName evidence="3">Uncharacterized protein</fullName>
    </submittedName>
</protein>
<evidence type="ECO:0000256" key="1">
    <source>
        <dbReference type="SAM" id="MobiDB-lite"/>
    </source>
</evidence>
<dbReference type="EMBL" id="WTXG01000004">
    <property type="protein sequence ID" value="KAI0305996.1"/>
    <property type="molecule type" value="Genomic_DNA"/>
</dbReference>
<keyword evidence="4" id="KW-1185">Reference proteome</keyword>
<feature type="region of interest" description="Disordered" evidence="1">
    <location>
        <begin position="87"/>
        <end position="106"/>
    </location>
</feature>
<keyword evidence="2" id="KW-1133">Transmembrane helix</keyword>
<name>A0AAD4M8X5_9AGAM</name>
<keyword evidence="2" id="KW-0472">Membrane</keyword>
<evidence type="ECO:0000256" key="2">
    <source>
        <dbReference type="SAM" id="Phobius"/>
    </source>
</evidence>
<keyword evidence="2" id="KW-0812">Transmembrane</keyword>
<gene>
    <name evidence="3" type="ORF">B0F90DRAFT_1814815</name>
</gene>
<dbReference type="Proteomes" id="UP001203297">
    <property type="component" value="Unassembled WGS sequence"/>
</dbReference>
<comment type="caution">
    <text evidence="3">The sequence shown here is derived from an EMBL/GenBank/DDBJ whole genome shotgun (WGS) entry which is preliminary data.</text>
</comment>
<proteinExistence type="predicted"/>
<feature type="transmembrane region" description="Helical" evidence="2">
    <location>
        <begin position="148"/>
        <end position="168"/>
    </location>
</feature>
<dbReference type="AlphaFoldDB" id="A0AAD4M8X5"/>
<reference evidence="3" key="1">
    <citation type="journal article" date="2022" name="New Phytol.">
        <title>Evolutionary transition to the ectomycorrhizal habit in the genomes of a hyperdiverse lineage of mushroom-forming fungi.</title>
        <authorList>
            <person name="Looney B."/>
            <person name="Miyauchi S."/>
            <person name="Morin E."/>
            <person name="Drula E."/>
            <person name="Courty P.E."/>
            <person name="Kohler A."/>
            <person name="Kuo A."/>
            <person name="LaButti K."/>
            <person name="Pangilinan J."/>
            <person name="Lipzen A."/>
            <person name="Riley R."/>
            <person name="Andreopoulos W."/>
            <person name="He G."/>
            <person name="Johnson J."/>
            <person name="Nolan M."/>
            <person name="Tritt A."/>
            <person name="Barry K.W."/>
            <person name="Grigoriev I.V."/>
            <person name="Nagy L.G."/>
            <person name="Hibbett D."/>
            <person name="Henrissat B."/>
            <person name="Matheny P.B."/>
            <person name="Labbe J."/>
            <person name="Martin F.M."/>
        </authorList>
    </citation>
    <scope>NUCLEOTIDE SEQUENCE</scope>
    <source>
        <strain evidence="3">BPL690</strain>
    </source>
</reference>
<sequence>MSATATPTLTQTEPPTPTWPSLYDPLIEFHNLEHRSPIQPGGRYLKHAGDVFRFTFYWTLIFNSLFFLTTGGIAFFNIIYPQRRGKREVTSPRKHPPQRLPHSHSMIPLTPVTSARSLDPFFSEPPETTEVEEPHTPMPRKNVQRSRVTYALFTLLTFLVTAVTASFIESAVVGYVLWAVCKAGDFNIST</sequence>
<evidence type="ECO:0000313" key="4">
    <source>
        <dbReference type="Proteomes" id="UP001203297"/>
    </source>
</evidence>
<organism evidence="3 4">
    <name type="scientific">Multifurca ochricompacta</name>
    <dbReference type="NCBI Taxonomy" id="376703"/>
    <lineage>
        <taxon>Eukaryota</taxon>
        <taxon>Fungi</taxon>
        <taxon>Dikarya</taxon>
        <taxon>Basidiomycota</taxon>
        <taxon>Agaricomycotina</taxon>
        <taxon>Agaricomycetes</taxon>
        <taxon>Russulales</taxon>
        <taxon>Russulaceae</taxon>
        <taxon>Multifurca</taxon>
    </lineage>
</organism>
<evidence type="ECO:0000313" key="3">
    <source>
        <dbReference type="EMBL" id="KAI0305996.1"/>
    </source>
</evidence>
<feature type="transmembrane region" description="Helical" evidence="2">
    <location>
        <begin position="56"/>
        <end position="80"/>
    </location>
</feature>